<organism evidence="5 6">
    <name type="scientific">Pseudofrancisella aestuarii</name>
    <dbReference type="NCBI Taxonomy" id="2670347"/>
    <lineage>
        <taxon>Bacteria</taxon>
        <taxon>Pseudomonadati</taxon>
        <taxon>Pseudomonadota</taxon>
        <taxon>Gammaproteobacteria</taxon>
        <taxon>Thiotrichales</taxon>
        <taxon>Francisellaceae</taxon>
        <taxon>Pseudofrancisella</taxon>
    </lineage>
</organism>
<dbReference type="CDD" id="cd01949">
    <property type="entry name" value="GGDEF"/>
    <property type="match status" value="1"/>
</dbReference>
<dbReference type="CDD" id="cd01948">
    <property type="entry name" value="EAL"/>
    <property type="match status" value="1"/>
</dbReference>
<evidence type="ECO:0000313" key="6">
    <source>
        <dbReference type="Proteomes" id="UP001595926"/>
    </source>
</evidence>
<name>A0ABV9TBW3_9GAMM</name>
<protein>
    <submittedName>
        <fullName evidence="5">EAL domain-containing protein</fullName>
    </submittedName>
</protein>
<dbReference type="Pfam" id="PF13426">
    <property type="entry name" value="PAS_9"/>
    <property type="match status" value="1"/>
</dbReference>
<dbReference type="PANTHER" id="PTHR44757">
    <property type="entry name" value="DIGUANYLATE CYCLASE DGCP"/>
    <property type="match status" value="1"/>
</dbReference>
<dbReference type="PROSITE" id="PS50113">
    <property type="entry name" value="PAC"/>
    <property type="match status" value="2"/>
</dbReference>
<dbReference type="InterPro" id="IPR029016">
    <property type="entry name" value="GAF-like_dom_sf"/>
</dbReference>
<evidence type="ECO:0000259" key="4">
    <source>
        <dbReference type="PROSITE" id="PS50887"/>
    </source>
</evidence>
<reference evidence="6" key="1">
    <citation type="journal article" date="2019" name="Int. J. Syst. Evol. Microbiol.">
        <title>The Global Catalogue of Microorganisms (GCM) 10K type strain sequencing project: providing services to taxonomists for standard genome sequencing and annotation.</title>
        <authorList>
            <consortium name="The Broad Institute Genomics Platform"/>
            <consortium name="The Broad Institute Genome Sequencing Center for Infectious Disease"/>
            <person name="Wu L."/>
            <person name="Ma J."/>
        </authorList>
    </citation>
    <scope>NUCLEOTIDE SEQUENCE [LARGE SCALE GENOMIC DNA]</scope>
    <source>
        <strain evidence="6">CGMCC 1.13718</strain>
    </source>
</reference>
<evidence type="ECO:0000313" key="5">
    <source>
        <dbReference type="EMBL" id="MFC4892596.1"/>
    </source>
</evidence>
<accession>A0ABV9TBW3</accession>
<dbReference type="SMART" id="SM00091">
    <property type="entry name" value="PAS"/>
    <property type="match status" value="3"/>
</dbReference>
<gene>
    <name evidence="5" type="ORF">ACFPDQ_05995</name>
</gene>
<dbReference type="PROSITE" id="PS50887">
    <property type="entry name" value="GGDEF"/>
    <property type="match status" value="1"/>
</dbReference>
<dbReference type="NCBIfam" id="TIGR00254">
    <property type="entry name" value="GGDEF"/>
    <property type="match status" value="1"/>
</dbReference>
<keyword evidence="6" id="KW-1185">Reference proteome</keyword>
<dbReference type="InterPro" id="IPR000160">
    <property type="entry name" value="GGDEF_dom"/>
</dbReference>
<dbReference type="EMBL" id="JBHSJH010000002">
    <property type="protein sequence ID" value="MFC4892596.1"/>
    <property type="molecule type" value="Genomic_DNA"/>
</dbReference>
<dbReference type="SUPFAM" id="SSF55785">
    <property type="entry name" value="PYP-like sensor domain (PAS domain)"/>
    <property type="match status" value="3"/>
</dbReference>
<dbReference type="InterPro" id="IPR000014">
    <property type="entry name" value="PAS"/>
</dbReference>
<dbReference type="SMART" id="SM00086">
    <property type="entry name" value="PAC"/>
    <property type="match status" value="3"/>
</dbReference>
<evidence type="ECO:0000259" key="2">
    <source>
        <dbReference type="PROSITE" id="PS50113"/>
    </source>
</evidence>
<dbReference type="Pfam" id="PF08447">
    <property type="entry name" value="PAS_3"/>
    <property type="match status" value="1"/>
</dbReference>
<dbReference type="InterPro" id="IPR043128">
    <property type="entry name" value="Rev_trsase/Diguanyl_cyclase"/>
</dbReference>
<dbReference type="Proteomes" id="UP001595926">
    <property type="component" value="Unassembled WGS sequence"/>
</dbReference>
<dbReference type="InterPro" id="IPR000700">
    <property type="entry name" value="PAS-assoc_C"/>
</dbReference>
<evidence type="ECO:0000259" key="3">
    <source>
        <dbReference type="PROSITE" id="PS50883"/>
    </source>
</evidence>
<dbReference type="SUPFAM" id="SSF141868">
    <property type="entry name" value="EAL domain-like"/>
    <property type="match status" value="1"/>
</dbReference>
<dbReference type="InterPro" id="IPR035919">
    <property type="entry name" value="EAL_sf"/>
</dbReference>
<dbReference type="Gene3D" id="3.30.450.20">
    <property type="entry name" value="PAS domain"/>
    <property type="match status" value="3"/>
</dbReference>
<sequence>MAEQKSINYFKALEAAVHSIVIIDDRGTILMANKATCKLFGYEPEELVGENVKILMPPKIAGEHDGYLDKYSKTHKASIIGTGREVEAIKKNGQKFKILLSVSEIKDKDKITFLGIIQDLSAQYALENRLKVAYKALETAVHSIVIIDDRGTILMANKATCKLFGYEPEELVSENVKILMPPKIAGEHDGYLDKYSKTHKASIIGTGREVEAIKKNGQKFKILLSVSEIKDKDKITFLGIIQDLSAQYVLENKMQIALQAIEFGIWEWDAESGSVAWDRGMLSLYGIKFREEFNNRYDTWLEKIHPDDREEFDQDMKLAYKEKRSFEKVFRIITPERIKSIQSFVNYLHDGNNNVSKLVGINWDITEKTRLEDYILKISEIQNKYLVGKSLKEIFQEALEHTLIFSNSEYGFIAIYEEGNKDKLNLFLSNIKNKRVQEKSIVFKNVPEILRKTLEEGTDIETDILPKASLNNLSTEYTNIKNYIGITIFDNDKKVVGALGLVNCSSYYMKRMTEFLQPVVSSVGAIMSSNKQYKEIEKLASRDSLTGCYNRHFFEKELNKEFENYIKVEKTFAVLIIDIDNFKKVNDIYGHKIGDTVLREFANRIRRNSRAQEKDLLARLGGDEFVLLCKDVTVSEVKKISQRIIQVSEKPYVIENLSLDCTVCVGAAVYDTKETLSDLMKYADFALYEAKKEKPSICIFSEKTKEKYIQSNNLDNLVNKILKEKSLNIYYQPIINIEDNSCSKIEALIRPSAPLNGIDVLEIIHLIEKNGLAEKLNSIVFDKVFDDLEKIESLKEKIIVSVNVSPVVKDLPSYLSNLCDFIDANSRRVSANIQFELEITESAFMKFSEKELEEAVNKLHEYNIRLAIDDFGVEYSSLNRVVAYSFDTLKIDKSLTDKLRDKDNIAAKSVFKAIFYIAKQIDLDVIIEGVETEEQVDKLYKLGGRYIQGYYFSKPKPLFEIIKRFLI</sequence>
<feature type="domain" description="PAS" evidence="1">
    <location>
        <begin position="5"/>
        <end position="57"/>
    </location>
</feature>
<dbReference type="InterPro" id="IPR001633">
    <property type="entry name" value="EAL_dom"/>
</dbReference>
<dbReference type="PROSITE" id="PS50112">
    <property type="entry name" value="PAS"/>
    <property type="match status" value="3"/>
</dbReference>
<dbReference type="Pfam" id="PF00989">
    <property type="entry name" value="PAS"/>
    <property type="match status" value="1"/>
</dbReference>
<dbReference type="SMART" id="SM00052">
    <property type="entry name" value="EAL"/>
    <property type="match status" value="1"/>
</dbReference>
<feature type="domain" description="PAS" evidence="1">
    <location>
        <begin position="135"/>
        <end position="181"/>
    </location>
</feature>
<comment type="caution">
    <text evidence="5">The sequence shown here is derived from an EMBL/GenBank/DDBJ whole genome shotgun (WGS) entry which is preliminary data.</text>
</comment>
<proteinExistence type="predicted"/>
<dbReference type="RefSeq" id="WP_119329964.1">
    <property type="nucleotide sequence ID" value="NZ_JBHSJH010000002.1"/>
</dbReference>
<dbReference type="InterPro" id="IPR013655">
    <property type="entry name" value="PAS_fold_3"/>
</dbReference>
<dbReference type="InterPro" id="IPR013767">
    <property type="entry name" value="PAS_fold"/>
</dbReference>
<dbReference type="InterPro" id="IPR052155">
    <property type="entry name" value="Biofilm_reg_signaling"/>
</dbReference>
<dbReference type="InterPro" id="IPR029787">
    <property type="entry name" value="Nucleotide_cyclase"/>
</dbReference>
<feature type="domain" description="PAC" evidence="2">
    <location>
        <begin position="206"/>
        <end position="256"/>
    </location>
</feature>
<evidence type="ECO:0000259" key="1">
    <source>
        <dbReference type="PROSITE" id="PS50112"/>
    </source>
</evidence>
<feature type="domain" description="PAS" evidence="1">
    <location>
        <begin position="250"/>
        <end position="323"/>
    </location>
</feature>
<feature type="domain" description="GGDEF" evidence="4">
    <location>
        <begin position="570"/>
        <end position="702"/>
    </location>
</feature>
<dbReference type="Pfam" id="PF00563">
    <property type="entry name" value="EAL"/>
    <property type="match status" value="1"/>
</dbReference>
<dbReference type="InterPro" id="IPR001610">
    <property type="entry name" value="PAC"/>
</dbReference>
<dbReference type="CDD" id="cd00130">
    <property type="entry name" value="PAS"/>
    <property type="match status" value="3"/>
</dbReference>
<feature type="domain" description="EAL" evidence="3">
    <location>
        <begin position="711"/>
        <end position="967"/>
    </location>
</feature>
<dbReference type="InterPro" id="IPR035965">
    <property type="entry name" value="PAS-like_dom_sf"/>
</dbReference>
<dbReference type="NCBIfam" id="TIGR00229">
    <property type="entry name" value="sensory_box"/>
    <property type="match status" value="2"/>
</dbReference>
<dbReference type="PROSITE" id="PS50883">
    <property type="entry name" value="EAL"/>
    <property type="match status" value="1"/>
</dbReference>
<dbReference type="Gene3D" id="3.30.450.40">
    <property type="match status" value="1"/>
</dbReference>
<dbReference type="Gene3D" id="3.30.70.270">
    <property type="match status" value="1"/>
</dbReference>
<dbReference type="Gene3D" id="3.20.20.450">
    <property type="entry name" value="EAL domain"/>
    <property type="match status" value="1"/>
</dbReference>
<feature type="domain" description="PAC" evidence="2">
    <location>
        <begin position="82"/>
        <end position="132"/>
    </location>
</feature>
<dbReference type="SMART" id="SM00267">
    <property type="entry name" value="GGDEF"/>
    <property type="match status" value="1"/>
</dbReference>
<dbReference type="SUPFAM" id="SSF55073">
    <property type="entry name" value="Nucleotide cyclase"/>
    <property type="match status" value="1"/>
</dbReference>
<dbReference type="PANTHER" id="PTHR44757:SF2">
    <property type="entry name" value="BIOFILM ARCHITECTURE MAINTENANCE PROTEIN MBAA"/>
    <property type="match status" value="1"/>
</dbReference>
<dbReference type="Pfam" id="PF00990">
    <property type="entry name" value="GGDEF"/>
    <property type="match status" value="1"/>
</dbReference>